<dbReference type="InterPro" id="IPR045659">
    <property type="entry name" value="LptD_2"/>
</dbReference>
<gene>
    <name evidence="2" type="primary">lptD_21</name>
    <name evidence="2" type="ORF">SDC9_49312</name>
</gene>
<name>A0A644WKW1_9ZZZZ</name>
<dbReference type="GO" id="GO:1990351">
    <property type="term" value="C:transporter complex"/>
    <property type="evidence" value="ECO:0007669"/>
    <property type="project" value="TreeGrafter"/>
</dbReference>
<reference evidence="2" key="1">
    <citation type="submission" date="2019-08" db="EMBL/GenBank/DDBJ databases">
        <authorList>
            <person name="Kucharzyk K."/>
            <person name="Murdoch R.W."/>
            <person name="Higgins S."/>
            <person name="Loffler F."/>
        </authorList>
    </citation>
    <scope>NUCLEOTIDE SEQUENCE</scope>
</reference>
<evidence type="ECO:0000259" key="1">
    <source>
        <dbReference type="Pfam" id="PF19838"/>
    </source>
</evidence>
<comment type="caution">
    <text evidence="2">The sequence shown here is derived from an EMBL/GenBank/DDBJ whole genome shotgun (WGS) entry which is preliminary data.</text>
</comment>
<sequence>MLLLIPVIACVLFLKPLDAGAQEVVTGLPANDSVRIALDSINWRTELPPDSLQAVKSGKPQKKKSAISSKVEYSATDSISLDLESQKVYMYRDADIKYEKIHQKAAFIEIDFNTNLLKARPLKDSLGNNYGKPEFVEGDQSFVSEEINYNFKSTKGLIKNVITKEGDGYLHGEVVKKMEANVSNMRHGAYTTCNLDHPHFSIQFTKAKVIPNNKIVTGPAFLTIEDVPLPLVLPFGLFPNKRGQTSGVRIPTYGESANRGFYLENGGYYFGINDYMELYLLGDVYSRGSWALKPQFNYRKRYKFNGSFNFSYAINTEGIRETSSFKRNRDFRLAWNHSQDPRARPKSRFSANVNFVSSQYNKYNPTTTQDLLTNTFQSSISYQTTLFRDKISFTSALSHSQNTSNKMVNLTLPNISVSANRFYPLRKPGKTTNLKWYDNISVNYSMSARNEVNIADSMLFRPQMVDAFRNGMQHKIPVSSSVKILKYFTLSNTFDFTERWYSRSVSKSWINDTLWSGESYKVGYIKTDTLDGFKAGRDFSFTSSLNTTLYGMLQFKKGPVRAIRHVVRPSVSMSMRPDFGKSSFGYYREVQSDTLGNMQRYSVFGSGSDYAPLFGSPPDGRSGRVSFSIGNNLEMKVRSKSDTVTGMKKVMLIESFSIGTSYDLARDSLQWSVVNISARTTLFKKLQIQYSSIWDPYVITETGRRLNQFEWDKNHRLLRRDNTAWNFSMRYDFTSGKKKSQAPRSASSAEARTEMENFQQNPQQYIDWNNPWNLGISYNLNYTGRNLPSTGTVKSEVIQTLGFNGDVSITPKWKFSMQSGWDFKLNKLSHTSVNVYRDLHCWEMRFNWIPIGYYKSWNFYIKVKASVLQDLKLNRKKDFRDN</sequence>
<evidence type="ECO:0000313" key="2">
    <source>
        <dbReference type="EMBL" id="MPM03053.1"/>
    </source>
</evidence>
<dbReference type="AlphaFoldDB" id="A0A644WKW1"/>
<dbReference type="PANTHER" id="PTHR30189:SF1">
    <property type="entry name" value="LPS-ASSEMBLY PROTEIN LPTD"/>
    <property type="match status" value="1"/>
</dbReference>
<dbReference type="PANTHER" id="PTHR30189">
    <property type="entry name" value="LPS-ASSEMBLY PROTEIN"/>
    <property type="match status" value="1"/>
</dbReference>
<dbReference type="GO" id="GO:0009279">
    <property type="term" value="C:cell outer membrane"/>
    <property type="evidence" value="ECO:0007669"/>
    <property type="project" value="TreeGrafter"/>
</dbReference>
<accession>A0A644WKW1</accession>
<dbReference type="Pfam" id="PF19838">
    <property type="entry name" value="LptD_2"/>
    <property type="match status" value="1"/>
</dbReference>
<proteinExistence type="predicted"/>
<dbReference type="EMBL" id="VSSQ01000920">
    <property type="protein sequence ID" value="MPM03053.1"/>
    <property type="molecule type" value="Genomic_DNA"/>
</dbReference>
<dbReference type="InterPro" id="IPR050218">
    <property type="entry name" value="LptD"/>
</dbReference>
<protein>
    <submittedName>
        <fullName evidence="2">LPS-assembly protein LptD</fullName>
    </submittedName>
</protein>
<feature type="domain" description="LPS-assembly protein LptD central" evidence="1">
    <location>
        <begin position="215"/>
        <end position="697"/>
    </location>
</feature>
<organism evidence="2">
    <name type="scientific">bioreactor metagenome</name>
    <dbReference type="NCBI Taxonomy" id="1076179"/>
    <lineage>
        <taxon>unclassified sequences</taxon>
        <taxon>metagenomes</taxon>
        <taxon>ecological metagenomes</taxon>
    </lineage>
</organism>